<dbReference type="InterPro" id="IPR027417">
    <property type="entry name" value="P-loop_NTPase"/>
</dbReference>
<protein>
    <submittedName>
        <fullName evidence="2">Uncharacterized protein</fullName>
    </submittedName>
</protein>
<accession>A0A401VTP7</accession>
<dbReference type="RefSeq" id="WP_125050569.1">
    <property type="nucleotide sequence ID" value="NZ_BHZD01000001.1"/>
</dbReference>
<sequence>MSETNEPPAAEGDATTAGGATRQTNNASSGGSVYAALYGDVIVNPPPPPGAAPARWLTPSAAYDTLAPHGRQHRWALRGREDVLAQLTEFASADSSPGGFGVLVGPAGQGKSRLLQELAETVEAGGRGAVRVLGPGHTEPAAAAQLPAESRLLVLIEDAHQRAEYLAGVLRDIRQERPGARVLLSIQPSGWALLRNAFRQVGVDHSQVPAWELQELTPRAATELAAEVLGASHAHLARRLAAAVGDCPLLLVFSAVRIADGRLDPGRLESDVHLHQELRDAFVGEALAGSPAPDTDRGLLHAVAALQPLRLAEQGFLDLLADLLDTGHAQLRAQLERLIRCGVLTRRGTSVRILPDLLGDVLLAEVALDPVTGASTGYLEQILARGAGVPVVHALVNTSRLDWQWSHLRSGGRSPVEELWQAVTDAYAHSGLAERHRLLGIAEQIAPYQPRRVLRLVQAAMDGARAGGEHPLECLAPVLAGVALDPAHLGEAMELLWLLGKDDLRPLAQHPDAPLRVLSDLASYAPGKPLLYQHAMVDAVARWAQQGPVRSTDRMPFALLDALFASEAMQARSEDGHTLTLCRLPVAYDWVAPIMQQAYEVLLDAYGAADAVRAGAAARSMEVVLRSLSERDAQVQVEALDALAERTGQVQPGPLVALAVRRAVHWHEQYGSPATAAAARAVVEALPDSVTHRLAVWVYSDWYDWLESAEEGDTQKAQAHWFGQLDRVVADLGVLPEDAVWGMLRDLLTDGAQVFPDSPPASAALVEALTRVRPSFAAVLVREAAACGDLLTLGLVAPALAALWSADTGTAREAAEKLASAGSAAGARAVVQAGRARLITGESLHPDEYALARQLAAHADARVRAEVMDLAITMLRHTAPREQAIALLCSVAFADVAFGAAAFGWAFVGPRALSWAELTPPQRAFCQGELVGTATLRDHRAQRALAALSDTHADEALTVLMQRVEAWEEELCPGYEPLPYRWSAPLAFGRSPGRAELLRRLQQWLAADRRHPWRRELYGGVLFASVAGEAFDAEVKAVIADAVRSGDEQQVSGVTPLLAHAPQGLVWEEPQFVADLLIAAARHSRDLYNKVGSSLFSSVTTGMKTTSPGQPYPRDLDLREKAAQVRATLPPGSPHERLYAALEEHADREISRALTEDLYTDLRRQW</sequence>
<dbReference type="SUPFAM" id="SSF52540">
    <property type="entry name" value="P-loop containing nucleoside triphosphate hydrolases"/>
    <property type="match status" value="1"/>
</dbReference>
<name>A0A401VTP7_STREY</name>
<reference evidence="2 3" key="1">
    <citation type="submission" date="2018-11" db="EMBL/GenBank/DDBJ databases">
        <title>Whole genome sequence of Streptomyces paromomycinus NBRC 15454(T).</title>
        <authorList>
            <person name="Komaki H."/>
            <person name="Tamura T."/>
        </authorList>
    </citation>
    <scope>NUCLEOTIDE SEQUENCE [LARGE SCALE GENOMIC DNA]</scope>
    <source>
        <strain evidence="2 3">NBRC 15454</strain>
    </source>
</reference>
<evidence type="ECO:0000313" key="3">
    <source>
        <dbReference type="Proteomes" id="UP000286746"/>
    </source>
</evidence>
<gene>
    <name evidence="2" type="ORF">GKJPGBOP_00002</name>
</gene>
<dbReference type="Proteomes" id="UP000286746">
    <property type="component" value="Unassembled WGS sequence"/>
</dbReference>
<feature type="region of interest" description="Disordered" evidence="1">
    <location>
        <begin position="1"/>
        <end position="27"/>
    </location>
</feature>
<comment type="caution">
    <text evidence="2">The sequence shown here is derived from an EMBL/GenBank/DDBJ whole genome shotgun (WGS) entry which is preliminary data.</text>
</comment>
<proteinExistence type="predicted"/>
<keyword evidence="3" id="KW-1185">Reference proteome</keyword>
<dbReference type="EMBL" id="BHZD01000001">
    <property type="protein sequence ID" value="GCD40353.1"/>
    <property type="molecule type" value="Genomic_DNA"/>
</dbReference>
<organism evidence="2 3">
    <name type="scientific">Streptomyces paromomycinus</name>
    <name type="common">Streptomyces rimosus subsp. paromomycinus</name>
    <dbReference type="NCBI Taxonomy" id="92743"/>
    <lineage>
        <taxon>Bacteria</taxon>
        <taxon>Bacillati</taxon>
        <taxon>Actinomycetota</taxon>
        <taxon>Actinomycetes</taxon>
        <taxon>Kitasatosporales</taxon>
        <taxon>Streptomycetaceae</taxon>
        <taxon>Streptomyces</taxon>
    </lineage>
</organism>
<evidence type="ECO:0000313" key="2">
    <source>
        <dbReference type="EMBL" id="GCD40353.1"/>
    </source>
</evidence>
<dbReference type="AlphaFoldDB" id="A0A401VTP7"/>
<feature type="compositionally biased region" description="Low complexity" evidence="1">
    <location>
        <begin position="9"/>
        <end position="21"/>
    </location>
</feature>
<evidence type="ECO:0000256" key="1">
    <source>
        <dbReference type="SAM" id="MobiDB-lite"/>
    </source>
</evidence>